<gene>
    <name evidence="4" type="ordered locus">Clocel_3590</name>
</gene>
<dbReference type="RefSeq" id="WP_010073595.1">
    <property type="nucleotide sequence ID" value="NC_014393.1"/>
</dbReference>
<dbReference type="SUPFAM" id="SSF55811">
    <property type="entry name" value="Nudix"/>
    <property type="match status" value="1"/>
</dbReference>
<name>D9SWI3_CLOC7</name>
<dbReference type="InterPro" id="IPR015797">
    <property type="entry name" value="NUDIX_hydrolase-like_dom_sf"/>
</dbReference>
<dbReference type="GO" id="GO:0016787">
    <property type="term" value="F:hydrolase activity"/>
    <property type="evidence" value="ECO:0007669"/>
    <property type="project" value="UniProtKB-KW"/>
</dbReference>
<reference evidence="4 5" key="1">
    <citation type="submission" date="2010-08" db="EMBL/GenBank/DDBJ databases">
        <title>Complete sequence of Clostridium cellulovorans 743B.</title>
        <authorList>
            <consortium name="US DOE Joint Genome Institute"/>
            <person name="Lucas S."/>
            <person name="Copeland A."/>
            <person name="Lapidus A."/>
            <person name="Cheng J.-F."/>
            <person name="Bruce D."/>
            <person name="Goodwin L."/>
            <person name="Pitluck S."/>
            <person name="Chertkov O."/>
            <person name="Detter J.C."/>
            <person name="Han C."/>
            <person name="Tapia R."/>
            <person name="Land M."/>
            <person name="Hauser L."/>
            <person name="Chang Y.-J."/>
            <person name="Jeffries C."/>
            <person name="Kyrpides N."/>
            <person name="Ivanova N."/>
            <person name="Mikhailova N."/>
            <person name="Hemme C.L."/>
            <person name="Woyke T."/>
        </authorList>
    </citation>
    <scope>NUCLEOTIDE SEQUENCE [LARGE SCALE GENOMIC DNA]</scope>
    <source>
        <strain evidence="5">ATCC 35296 / DSM 3052 / OCM 3 / 743B</strain>
    </source>
</reference>
<dbReference type="PROSITE" id="PS00893">
    <property type="entry name" value="NUDIX_BOX"/>
    <property type="match status" value="1"/>
</dbReference>
<evidence type="ECO:0000256" key="2">
    <source>
        <dbReference type="ARBA" id="ARBA00022801"/>
    </source>
</evidence>
<dbReference type="KEGG" id="ccb:Clocel_3590"/>
<protein>
    <submittedName>
        <fullName evidence="4">NUDIX hydrolase</fullName>
    </submittedName>
</protein>
<dbReference type="EMBL" id="CP002160">
    <property type="protein sequence ID" value="ADL53265.1"/>
    <property type="molecule type" value="Genomic_DNA"/>
</dbReference>
<comment type="similarity">
    <text evidence="1">Belongs to the Nudix hydrolase family.</text>
</comment>
<evidence type="ECO:0000313" key="5">
    <source>
        <dbReference type="Proteomes" id="UP000002730"/>
    </source>
</evidence>
<keyword evidence="2 4" id="KW-0378">Hydrolase</keyword>
<dbReference type="AlphaFoldDB" id="D9SWI3"/>
<organism evidence="4 5">
    <name type="scientific">Clostridium cellulovorans (strain ATCC 35296 / DSM 3052 / OCM 3 / 743B)</name>
    <dbReference type="NCBI Taxonomy" id="573061"/>
    <lineage>
        <taxon>Bacteria</taxon>
        <taxon>Bacillati</taxon>
        <taxon>Bacillota</taxon>
        <taxon>Clostridia</taxon>
        <taxon>Eubacteriales</taxon>
        <taxon>Clostridiaceae</taxon>
        <taxon>Clostridium</taxon>
    </lineage>
</organism>
<evidence type="ECO:0000256" key="1">
    <source>
        <dbReference type="ARBA" id="ARBA00005582"/>
    </source>
</evidence>
<dbReference type="PROSITE" id="PS51462">
    <property type="entry name" value="NUDIX"/>
    <property type="match status" value="1"/>
</dbReference>
<dbReference type="OrthoDB" id="9787880at2"/>
<dbReference type="PANTHER" id="PTHR43736:SF1">
    <property type="entry name" value="DIHYDRONEOPTERIN TRIPHOSPHATE DIPHOSPHATASE"/>
    <property type="match status" value="1"/>
</dbReference>
<sequence length="188" mass="21931">MGWIEEIESYKPYNEQEKIDKEIILRCIEKFPDILTRDNQIAHITSSAFIVNKTKEKVLMIYHNIYDSWSWTGGHADGEEDLLAVATREAKEETGIKDIKLLSSGIFSLDILTVISHIKRGKYVAPHLHLSVSYLMEADDKQELFIKEDENSGVKWINTNEVNTYSNEPHMQKVYSKFIDKIYEMYNH</sequence>
<dbReference type="Proteomes" id="UP000002730">
    <property type="component" value="Chromosome"/>
</dbReference>
<keyword evidence="5" id="KW-1185">Reference proteome</keyword>
<dbReference type="Pfam" id="PF00293">
    <property type="entry name" value="NUDIX"/>
    <property type="match status" value="1"/>
</dbReference>
<dbReference type="InterPro" id="IPR020084">
    <property type="entry name" value="NUDIX_hydrolase_CS"/>
</dbReference>
<dbReference type="STRING" id="573061.Clocel_3590"/>
<dbReference type="PANTHER" id="PTHR43736">
    <property type="entry name" value="ADP-RIBOSE PYROPHOSPHATASE"/>
    <property type="match status" value="1"/>
</dbReference>
<dbReference type="eggNOG" id="COG1051">
    <property type="taxonomic scope" value="Bacteria"/>
</dbReference>
<dbReference type="Gene3D" id="3.90.79.10">
    <property type="entry name" value="Nucleoside Triphosphate Pyrophosphohydrolase"/>
    <property type="match status" value="1"/>
</dbReference>
<proteinExistence type="inferred from homology"/>
<dbReference type="InterPro" id="IPR000086">
    <property type="entry name" value="NUDIX_hydrolase_dom"/>
</dbReference>
<dbReference type="HOGENOM" id="CLU_101758_1_0_9"/>
<evidence type="ECO:0000313" key="4">
    <source>
        <dbReference type="EMBL" id="ADL53265.1"/>
    </source>
</evidence>
<accession>D9SWI3</accession>
<evidence type="ECO:0000259" key="3">
    <source>
        <dbReference type="PROSITE" id="PS51462"/>
    </source>
</evidence>
<dbReference type="CDD" id="cd03674">
    <property type="entry name" value="NUDIX_Hydrolase"/>
    <property type="match status" value="1"/>
</dbReference>
<feature type="domain" description="Nudix hydrolase" evidence="3">
    <location>
        <begin position="41"/>
        <end position="180"/>
    </location>
</feature>